<feature type="non-terminal residue" evidence="1">
    <location>
        <position position="1"/>
    </location>
</feature>
<accession>X0TV25</accession>
<dbReference type="AlphaFoldDB" id="X0TV25"/>
<sequence length="50" mass="6058">PQEKKRISYYVKANVYPLGQHSYDNFIYELDKRETWEVNLKNGILVLKKK</sequence>
<reference evidence="1" key="1">
    <citation type="journal article" date="2014" name="Front. Microbiol.">
        <title>High frequency of phylogenetically diverse reductive dehalogenase-homologous genes in deep subseafloor sedimentary metagenomes.</title>
        <authorList>
            <person name="Kawai M."/>
            <person name="Futagami T."/>
            <person name="Toyoda A."/>
            <person name="Takaki Y."/>
            <person name="Nishi S."/>
            <person name="Hori S."/>
            <person name="Arai W."/>
            <person name="Tsubouchi T."/>
            <person name="Morono Y."/>
            <person name="Uchiyama I."/>
            <person name="Ito T."/>
            <person name="Fujiyama A."/>
            <person name="Inagaki F."/>
            <person name="Takami H."/>
        </authorList>
    </citation>
    <scope>NUCLEOTIDE SEQUENCE</scope>
    <source>
        <strain evidence="1">Expedition CK06-06</strain>
    </source>
</reference>
<comment type="caution">
    <text evidence="1">The sequence shown here is derived from an EMBL/GenBank/DDBJ whole genome shotgun (WGS) entry which is preliminary data.</text>
</comment>
<proteinExistence type="predicted"/>
<dbReference type="EMBL" id="BARS01004551">
    <property type="protein sequence ID" value="GAF79960.1"/>
    <property type="molecule type" value="Genomic_DNA"/>
</dbReference>
<organism evidence="1">
    <name type="scientific">marine sediment metagenome</name>
    <dbReference type="NCBI Taxonomy" id="412755"/>
    <lineage>
        <taxon>unclassified sequences</taxon>
        <taxon>metagenomes</taxon>
        <taxon>ecological metagenomes</taxon>
    </lineage>
</organism>
<name>X0TV25_9ZZZZ</name>
<protein>
    <submittedName>
        <fullName evidence="1">Uncharacterized protein</fullName>
    </submittedName>
</protein>
<evidence type="ECO:0000313" key="1">
    <source>
        <dbReference type="EMBL" id="GAF79960.1"/>
    </source>
</evidence>
<gene>
    <name evidence="1" type="ORF">S01H1_08898</name>
</gene>